<dbReference type="InterPro" id="IPR023155">
    <property type="entry name" value="Cyt_c-552/4"/>
</dbReference>
<organism evidence="3 4">
    <name type="scientific">Botrimarina mediterranea</name>
    <dbReference type="NCBI Taxonomy" id="2528022"/>
    <lineage>
        <taxon>Bacteria</taxon>
        <taxon>Pseudomonadati</taxon>
        <taxon>Planctomycetota</taxon>
        <taxon>Planctomycetia</taxon>
        <taxon>Pirellulales</taxon>
        <taxon>Lacipirellulaceae</taxon>
        <taxon>Botrimarina</taxon>
    </lineage>
</organism>
<evidence type="ECO:0000313" key="3">
    <source>
        <dbReference type="EMBL" id="QDV75933.1"/>
    </source>
</evidence>
<keyword evidence="1" id="KW-0732">Signal</keyword>
<protein>
    <submittedName>
        <fullName evidence="3">Perchlorate reductase subunit gamma</fullName>
    </submittedName>
</protein>
<dbReference type="PROSITE" id="PS51257">
    <property type="entry name" value="PROKAR_LIPOPROTEIN"/>
    <property type="match status" value="1"/>
</dbReference>
<keyword evidence="4" id="KW-1185">Reference proteome</keyword>
<dbReference type="SUPFAM" id="SSF48695">
    <property type="entry name" value="Multiheme cytochromes"/>
    <property type="match status" value="1"/>
</dbReference>
<dbReference type="InterPro" id="IPR036280">
    <property type="entry name" value="Multihaem_cyt_sf"/>
</dbReference>
<feature type="domain" description="Cytochrome c-552/4" evidence="2">
    <location>
        <begin position="43"/>
        <end position="117"/>
    </location>
</feature>
<evidence type="ECO:0000313" key="4">
    <source>
        <dbReference type="Proteomes" id="UP000316426"/>
    </source>
</evidence>
<dbReference type="Gene3D" id="1.10.1130.10">
    <property type="entry name" value="Flavocytochrome C3, Chain A"/>
    <property type="match status" value="1"/>
</dbReference>
<dbReference type="AlphaFoldDB" id="A0A518KDR2"/>
<feature type="signal peptide" evidence="1">
    <location>
        <begin position="1"/>
        <end position="24"/>
    </location>
</feature>
<reference evidence="3 4" key="1">
    <citation type="submission" date="2019-02" db="EMBL/GenBank/DDBJ databases">
        <title>Deep-cultivation of Planctomycetes and their phenomic and genomic characterization uncovers novel biology.</title>
        <authorList>
            <person name="Wiegand S."/>
            <person name="Jogler M."/>
            <person name="Boedeker C."/>
            <person name="Pinto D."/>
            <person name="Vollmers J."/>
            <person name="Rivas-Marin E."/>
            <person name="Kohn T."/>
            <person name="Peeters S.H."/>
            <person name="Heuer A."/>
            <person name="Rast P."/>
            <person name="Oberbeckmann S."/>
            <person name="Bunk B."/>
            <person name="Jeske O."/>
            <person name="Meyerdierks A."/>
            <person name="Storesund J.E."/>
            <person name="Kallscheuer N."/>
            <person name="Luecker S."/>
            <person name="Lage O.M."/>
            <person name="Pohl T."/>
            <person name="Merkel B.J."/>
            <person name="Hornburger P."/>
            <person name="Mueller R.-W."/>
            <person name="Bruemmer F."/>
            <person name="Labrenz M."/>
            <person name="Spormann A.M."/>
            <person name="Op den Camp H."/>
            <person name="Overmann J."/>
            <person name="Amann R."/>
            <person name="Jetten M.S.M."/>
            <person name="Mascher T."/>
            <person name="Medema M.H."/>
            <person name="Devos D.P."/>
            <person name="Kaster A.-K."/>
            <person name="Ovreas L."/>
            <person name="Rohde M."/>
            <person name="Galperin M.Y."/>
            <person name="Jogler C."/>
        </authorList>
    </citation>
    <scope>NUCLEOTIDE SEQUENCE [LARGE SCALE GENOMIC DNA]</scope>
    <source>
        <strain evidence="3 4">Spa11</strain>
    </source>
</reference>
<dbReference type="RefSeq" id="WP_197529543.1">
    <property type="nucleotide sequence ID" value="NZ_CP036349.1"/>
</dbReference>
<evidence type="ECO:0000259" key="2">
    <source>
        <dbReference type="Pfam" id="PF13435"/>
    </source>
</evidence>
<sequence length="334" mass="36449" precursor="true">MKLTRLQAALFLTIVVACATAAIAQPPQEQHFDPAKVIGADGCKKCHAAEVDQWLRTPHAQTIDTLHRKPEAKAIADRLGIRSVKRNETCVRCHYTEREERGRVRIDSGVSCESCHGPATDWVQLHAEYGPGVTRETESPTARQQRRLASISAGMNNPSNLYLIARQCLDCHTTPDEQLVDVGGHPAGSTDFELVAWSQGMVRHNFVRSNGTTNEPSALPRVRVMHVVGLMTDLEYSLRAVSKATGSGTFARTAAARAAARKQALWEVQRRLDDPMIQPALDAVSTLELKLGNAAEINKAADAISDAAYAYAERADGARLAAIDDLLPPPNKYK</sequence>
<dbReference type="Pfam" id="PF13435">
    <property type="entry name" value="Cytochrome_C554"/>
    <property type="match status" value="1"/>
</dbReference>
<accession>A0A518KDR2</accession>
<dbReference type="EMBL" id="CP036349">
    <property type="protein sequence ID" value="QDV75933.1"/>
    <property type="molecule type" value="Genomic_DNA"/>
</dbReference>
<dbReference type="Proteomes" id="UP000316426">
    <property type="component" value="Chromosome"/>
</dbReference>
<feature type="chain" id="PRO_5022226328" evidence="1">
    <location>
        <begin position="25"/>
        <end position="334"/>
    </location>
</feature>
<dbReference type="KEGG" id="bmei:Spa11_41560"/>
<evidence type="ECO:0000256" key="1">
    <source>
        <dbReference type="SAM" id="SignalP"/>
    </source>
</evidence>
<gene>
    <name evidence="3" type="primary">pcrC</name>
    <name evidence="3" type="ORF">Spa11_41560</name>
</gene>
<name>A0A518KDR2_9BACT</name>
<proteinExistence type="predicted"/>